<dbReference type="GO" id="GO:0022857">
    <property type="term" value="F:transmembrane transporter activity"/>
    <property type="evidence" value="ECO:0007669"/>
    <property type="project" value="InterPro"/>
</dbReference>
<evidence type="ECO:0000256" key="1">
    <source>
        <dbReference type="ARBA" id="ARBA00004141"/>
    </source>
</evidence>
<evidence type="ECO:0000256" key="7">
    <source>
        <dbReference type="SAM" id="Phobius"/>
    </source>
</evidence>
<feature type="domain" description="Major facilitator superfamily (MFS) profile" evidence="8">
    <location>
        <begin position="33"/>
        <end position="476"/>
    </location>
</feature>
<dbReference type="GO" id="GO:0016020">
    <property type="term" value="C:membrane"/>
    <property type="evidence" value="ECO:0007669"/>
    <property type="project" value="UniProtKB-SubCell"/>
</dbReference>
<comment type="subcellular location">
    <subcellularLocation>
        <location evidence="1">Membrane</location>
        <topology evidence="1">Multi-pass membrane protein</topology>
    </subcellularLocation>
</comment>
<dbReference type="Pfam" id="PF07690">
    <property type="entry name" value="MFS_1"/>
    <property type="match status" value="1"/>
</dbReference>
<keyword evidence="10" id="KW-1185">Reference proteome</keyword>
<dbReference type="EMBL" id="CACSLK010003174">
    <property type="protein sequence ID" value="CAA0809024.1"/>
    <property type="molecule type" value="Genomic_DNA"/>
</dbReference>
<feature type="transmembrane region" description="Helical" evidence="7">
    <location>
        <begin position="31"/>
        <end position="51"/>
    </location>
</feature>
<evidence type="ECO:0000259" key="8">
    <source>
        <dbReference type="PROSITE" id="PS50850"/>
    </source>
</evidence>
<evidence type="ECO:0000256" key="6">
    <source>
        <dbReference type="ARBA" id="ARBA00044504"/>
    </source>
</evidence>
<feature type="transmembrane region" description="Helical" evidence="7">
    <location>
        <begin position="184"/>
        <end position="204"/>
    </location>
</feature>
<feature type="transmembrane region" description="Helical" evidence="7">
    <location>
        <begin position="363"/>
        <end position="381"/>
    </location>
</feature>
<comment type="caution">
    <text evidence="9">The sequence shown here is derived from an EMBL/GenBank/DDBJ whole genome shotgun (WGS) entry which is preliminary data.</text>
</comment>
<feature type="transmembrane region" description="Helical" evidence="7">
    <location>
        <begin position="155"/>
        <end position="178"/>
    </location>
</feature>
<feature type="transmembrane region" description="Helical" evidence="7">
    <location>
        <begin position="334"/>
        <end position="356"/>
    </location>
</feature>
<keyword evidence="3 7" id="KW-0812">Transmembrane</keyword>
<keyword evidence="2" id="KW-0813">Transport</keyword>
<name>A0A9N7R0R1_STRHE</name>
<dbReference type="Proteomes" id="UP001153555">
    <property type="component" value="Unassembled WGS sequence"/>
</dbReference>
<feature type="transmembrane region" description="Helical" evidence="7">
    <location>
        <begin position="98"/>
        <end position="118"/>
    </location>
</feature>
<feature type="transmembrane region" description="Helical" evidence="7">
    <location>
        <begin position="124"/>
        <end position="143"/>
    </location>
</feature>
<dbReference type="OrthoDB" id="4139357at2759"/>
<evidence type="ECO:0000313" key="10">
    <source>
        <dbReference type="Proteomes" id="UP001153555"/>
    </source>
</evidence>
<dbReference type="InterPro" id="IPR011701">
    <property type="entry name" value="MFS"/>
</dbReference>
<dbReference type="PANTHER" id="PTHR23511:SF44">
    <property type="entry name" value="MAJOR FACILITATOR, SUGAR TRANSPORTER, MAJOR FACILITATOR SUPERFAMILY"/>
    <property type="match status" value="1"/>
</dbReference>
<dbReference type="PROSITE" id="PS50850">
    <property type="entry name" value="MFS"/>
    <property type="match status" value="1"/>
</dbReference>
<evidence type="ECO:0000256" key="5">
    <source>
        <dbReference type="ARBA" id="ARBA00023136"/>
    </source>
</evidence>
<dbReference type="Gene3D" id="1.20.1250.20">
    <property type="entry name" value="MFS general substrate transporter like domains"/>
    <property type="match status" value="1"/>
</dbReference>
<keyword evidence="4 7" id="KW-1133">Transmembrane helix</keyword>
<evidence type="ECO:0000256" key="2">
    <source>
        <dbReference type="ARBA" id="ARBA00022448"/>
    </source>
</evidence>
<gene>
    <name evidence="9" type="ORF">SHERM_11230</name>
</gene>
<dbReference type="InterPro" id="IPR036259">
    <property type="entry name" value="MFS_trans_sf"/>
</dbReference>
<evidence type="ECO:0000313" key="9">
    <source>
        <dbReference type="EMBL" id="CAA0809024.1"/>
    </source>
</evidence>
<feature type="transmembrane region" description="Helical" evidence="7">
    <location>
        <begin position="275"/>
        <end position="300"/>
    </location>
</feature>
<dbReference type="AlphaFoldDB" id="A0A9N7R0R1"/>
<keyword evidence="5 7" id="KW-0472">Membrane</keyword>
<dbReference type="InterPro" id="IPR020846">
    <property type="entry name" value="MFS_dom"/>
</dbReference>
<feature type="transmembrane region" description="Helical" evidence="7">
    <location>
        <begin position="387"/>
        <end position="410"/>
    </location>
</feature>
<feature type="transmembrane region" description="Helical" evidence="7">
    <location>
        <begin position="422"/>
        <end position="445"/>
    </location>
</feature>
<accession>A0A9N7R0R1</accession>
<comment type="similarity">
    <text evidence="6">Belongs to the major facilitator superfamily. Phosphate:H(+) symporter (TC 2.A.1.9) family.</text>
</comment>
<proteinExistence type="inferred from homology"/>
<reference evidence="9" key="1">
    <citation type="submission" date="2019-12" db="EMBL/GenBank/DDBJ databases">
        <authorList>
            <person name="Scholes J."/>
        </authorList>
    </citation>
    <scope>NUCLEOTIDE SEQUENCE</scope>
</reference>
<protein>
    <submittedName>
        <fullName evidence="9">Organic cation/carnitine transporter 7</fullName>
    </submittedName>
</protein>
<evidence type="ECO:0000256" key="4">
    <source>
        <dbReference type="ARBA" id="ARBA00022989"/>
    </source>
</evidence>
<dbReference type="SUPFAM" id="SSF103473">
    <property type="entry name" value="MFS general substrate transporter"/>
    <property type="match status" value="1"/>
</dbReference>
<dbReference type="FunFam" id="1.20.1250.20:FF:000232">
    <property type="entry name" value="Organic cation/carnitine transporter 7"/>
    <property type="match status" value="1"/>
</dbReference>
<evidence type="ECO:0000256" key="3">
    <source>
        <dbReference type="ARBA" id="ARBA00022692"/>
    </source>
</evidence>
<feature type="transmembrane region" description="Helical" evidence="7">
    <location>
        <begin position="451"/>
        <end position="471"/>
    </location>
</feature>
<feature type="transmembrane region" description="Helical" evidence="7">
    <location>
        <begin position="71"/>
        <end position="91"/>
    </location>
</feature>
<sequence length="490" mass="53350">MNSEGVDVNEMGVSYTLDEALEMVGFGKFQALVMAYAGLGAMAEAMEVMILSFIGTSVKDEWGLSPGQESFITSVVFGGMLFGAYLWGFISDNYGRRIGLLSVGAVTGIFAFLSAFSVNYSSLVIFRMVAGIGLGGGPVYSSWYLEFVPARNRGFWMVVFGTFWTIGTILEALLAWIIIPRFGWRWVLICSSVPCLLTLAFYSLTIESPRYLCLNNKFGDAHKILKQMAEMNKSQLPPGILVPHQTSERGRENRPSEGVPLLSIRKRITNSPMPGLSLFLTLLSSSLVKTTLLLWIIYFVNSFVYYGVVLLTTELSGGESGCGSILLLLAGSTLYMDVFITSFAEFPGLILSGLLVDKIGRRFSMVVMYLIGFIFLLPLLFHQNELITTSLLFGARMCFIGNYTVAGIYCPELYPTCVRTTGVGAATGVGRVAGIICPLVAVWLVSGCHQMAAIALFEVVLVVAGISVMLLPVETKATKLTDIVACSHNN</sequence>
<dbReference type="PANTHER" id="PTHR23511">
    <property type="entry name" value="SYNAPTIC VESICLE GLYCOPROTEIN 2"/>
    <property type="match status" value="1"/>
</dbReference>
<organism evidence="9 10">
    <name type="scientific">Striga hermonthica</name>
    <name type="common">Purple witchweed</name>
    <name type="synonym">Buchnera hermonthica</name>
    <dbReference type="NCBI Taxonomy" id="68872"/>
    <lineage>
        <taxon>Eukaryota</taxon>
        <taxon>Viridiplantae</taxon>
        <taxon>Streptophyta</taxon>
        <taxon>Embryophyta</taxon>
        <taxon>Tracheophyta</taxon>
        <taxon>Spermatophyta</taxon>
        <taxon>Magnoliopsida</taxon>
        <taxon>eudicotyledons</taxon>
        <taxon>Gunneridae</taxon>
        <taxon>Pentapetalae</taxon>
        <taxon>asterids</taxon>
        <taxon>lamiids</taxon>
        <taxon>Lamiales</taxon>
        <taxon>Orobanchaceae</taxon>
        <taxon>Buchnereae</taxon>
        <taxon>Striga</taxon>
    </lineage>
</organism>